<dbReference type="SUPFAM" id="SSF56300">
    <property type="entry name" value="Metallo-dependent phosphatases"/>
    <property type="match status" value="1"/>
</dbReference>
<dbReference type="GO" id="GO:0004767">
    <property type="term" value="F:sphingomyelin phosphodiesterase activity"/>
    <property type="evidence" value="ECO:0007669"/>
    <property type="project" value="UniProtKB-UniRule"/>
</dbReference>
<keyword evidence="5" id="KW-0732">Signal</keyword>
<evidence type="ECO:0000256" key="6">
    <source>
        <dbReference type="ARBA" id="ARBA00022801"/>
    </source>
</evidence>
<evidence type="ECO:0000256" key="2">
    <source>
        <dbReference type="ARBA" id="ARBA00008234"/>
    </source>
</evidence>
<dbReference type="GO" id="GO:0046872">
    <property type="term" value="F:metal ion binding"/>
    <property type="evidence" value="ECO:0007669"/>
    <property type="project" value="UniProtKB-KW"/>
</dbReference>
<feature type="binding site" evidence="13">
    <location>
        <position position="220"/>
    </location>
    <ligand>
        <name>Zn(2+)</name>
        <dbReference type="ChEBI" id="CHEBI:29105"/>
        <label>1</label>
    </ligand>
</feature>
<comment type="subcellular location">
    <subcellularLocation>
        <location evidence="1">Secreted</location>
    </subcellularLocation>
</comment>
<evidence type="ECO:0000256" key="14">
    <source>
        <dbReference type="PIRSR" id="PIRSR000948-2"/>
    </source>
</evidence>
<name>A0ABD2MLY5_9CUCU</name>
<keyword evidence="9" id="KW-0325">Glycoprotein</keyword>
<dbReference type="InterPro" id="IPR029052">
    <property type="entry name" value="Metallo-depent_PP-like"/>
</dbReference>
<feature type="binding site" evidence="13">
    <location>
        <position position="472"/>
    </location>
    <ligand>
        <name>Zn(2+)</name>
        <dbReference type="ChEBI" id="CHEBI:29105"/>
        <label>2</label>
    </ligand>
</feature>
<feature type="binding site" evidence="13">
    <location>
        <position position="331"/>
    </location>
    <ligand>
        <name>Zn(2+)</name>
        <dbReference type="ChEBI" id="CHEBI:29105"/>
        <label>2</label>
    </ligand>
</feature>
<feature type="disulfide bond" evidence="14">
    <location>
        <begin position="99"/>
        <end position="175"/>
    </location>
</feature>
<evidence type="ECO:0000313" key="16">
    <source>
        <dbReference type="EMBL" id="KAL3267397.1"/>
    </source>
</evidence>
<evidence type="ECO:0000256" key="10">
    <source>
        <dbReference type="ARBA" id="ARBA00023295"/>
    </source>
</evidence>
<evidence type="ECO:0000256" key="1">
    <source>
        <dbReference type="ARBA" id="ARBA00004613"/>
    </source>
</evidence>
<feature type="binding site" evidence="13">
    <location>
        <position position="218"/>
    </location>
    <ligand>
        <name>Zn(2+)</name>
        <dbReference type="ChEBI" id="CHEBI:29105"/>
        <label>1</label>
    </ligand>
</feature>
<feature type="binding site" evidence="13">
    <location>
        <position position="291"/>
    </location>
    <ligand>
        <name>Zn(2+)</name>
        <dbReference type="ChEBI" id="CHEBI:29105"/>
        <label>2</label>
    </ligand>
</feature>
<keyword evidence="4 13" id="KW-0479">Metal-binding</keyword>
<comment type="catalytic activity">
    <reaction evidence="11">
        <text>a sphingomyelin + H2O = phosphocholine + an N-acylsphing-4-enine + H(+)</text>
        <dbReference type="Rhea" id="RHEA:19253"/>
        <dbReference type="ChEBI" id="CHEBI:15377"/>
        <dbReference type="ChEBI" id="CHEBI:15378"/>
        <dbReference type="ChEBI" id="CHEBI:17636"/>
        <dbReference type="ChEBI" id="CHEBI:52639"/>
        <dbReference type="ChEBI" id="CHEBI:295975"/>
        <dbReference type="EC" id="3.1.4.12"/>
    </reaction>
    <physiologicalReaction direction="left-to-right" evidence="11">
        <dbReference type="Rhea" id="RHEA:19254"/>
    </physiologicalReaction>
</comment>
<keyword evidence="3" id="KW-0964">Secreted</keyword>
<proteinExistence type="inferred from homology"/>
<comment type="caution">
    <text evidence="16">The sequence shown here is derived from an EMBL/GenBank/DDBJ whole genome shotgun (WGS) entry which is preliminary data.</text>
</comment>
<evidence type="ECO:0000256" key="9">
    <source>
        <dbReference type="ARBA" id="ARBA00023180"/>
    </source>
</evidence>
<dbReference type="GO" id="GO:0016020">
    <property type="term" value="C:membrane"/>
    <property type="evidence" value="ECO:0007669"/>
    <property type="project" value="GOC"/>
</dbReference>
<dbReference type="Pfam" id="PF00149">
    <property type="entry name" value="Metallophos"/>
    <property type="match status" value="1"/>
</dbReference>
<dbReference type="InterPro" id="IPR041805">
    <property type="entry name" value="ASMase/PPN1_MPP"/>
</dbReference>
<dbReference type="InterPro" id="IPR045473">
    <property type="entry name" value="ASM_C"/>
</dbReference>
<evidence type="ECO:0000313" key="17">
    <source>
        <dbReference type="Proteomes" id="UP001516400"/>
    </source>
</evidence>
<gene>
    <name evidence="16" type="ORF">HHI36_011526</name>
</gene>
<keyword evidence="7 13" id="KW-0862">Zinc</keyword>
<feature type="disulfide bond" evidence="14">
    <location>
        <begin position="608"/>
        <end position="622"/>
    </location>
</feature>
<dbReference type="InterPro" id="IPR011001">
    <property type="entry name" value="Saposin-like"/>
</dbReference>
<dbReference type="Proteomes" id="UP001516400">
    <property type="component" value="Unassembled WGS sequence"/>
</dbReference>
<protein>
    <recommendedName>
        <fullName evidence="12">Sphingomyelin phosphodiesterase</fullName>
        <ecNumber evidence="12">3.1.4.12</ecNumber>
    </recommendedName>
</protein>
<keyword evidence="8 14" id="KW-1015">Disulfide bond</keyword>
<dbReference type="GO" id="GO:0046513">
    <property type="term" value="P:ceramide biosynthetic process"/>
    <property type="evidence" value="ECO:0007669"/>
    <property type="project" value="UniProtKB-ARBA"/>
</dbReference>
<feature type="binding site" evidence="13">
    <location>
        <position position="474"/>
    </location>
    <ligand>
        <name>Zn(2+)</name>
        <dbReference type="ChEBI" id="CHEBI:29105"/>
        <label>1</label>
    </ligand>
</feature>
<dbReference type="EMBL" id="JABFTP020000001">
    <property type="protein sequence ID" value="KAL3267397.1"/>
    <property type="molecule type" value="Genomic_DNA"/>
</dbReference>
<comment type="function">
    <text evidence="12">Converts sphingomyelin to ceramide.</text>
</comment>
<keyword evidence="10 12" id="KW-0326">Glycosidase</keyword>
<sequence>MKVDIMGTLWVNVICFCALIDRYELLPTPSNETSDINNFIDDWDYRIEPHDMPLLNFSATRHSLPPSPQVHNIQVLVKKKRKPKLPKKLGDAAYSFVDCRWCDIGVTMLIDELKIGSSFEILKKKVTDMCVDFNINTKEVCEGIFDVFGPTVIAAAKMSKLNAKQACSMVLGESCKGNISNPLHQWNISFPDVPKPSVGRISPPKVGSTTFKILHLSDTHLDPDYVEGSVSNCLEPLCCRNESSEGIPEPIPAGKWGAYAKCDTPRILLENMLEHISEQHPDIDFIFWTGDLPPHDIWKQTKEYNLDIIKQTTQQMIEYFPSTPIFPAVGNHESIPPGTFAPPWVQQENSTSWLFNELSAHWKRWLPASSTTTVMRGGFYSVLLRPRLRLISINTNYCHTYNWWLLVNSTDPAKELKWLIYELQEAENKEERVLLIGHIPPGSYDCMKVWSENFNRIVARYESTISAQFYGHSHADEFEIFYDPEDLSRPTNVAYLGPSVTTFENYNPAYRIYYVDGDHPKSKGIVLDHETWTMDLEEANRVGEPTWYRLYSARKDLDIESLLPEDWNGLLKKLIDNPDAFYQFYRYYYRDSPTRPKCDNKCKLQILCDLRSGRSHVRHTLCHDLEQKFGSDK</sequence>
<evidence type="ECO:0000256" key="5">
    <source>
        <dbReference type="ARBA" id="ARBA00022729"/>
    </source>
</evidence>
<evidence type="ECO:0000256" key="13">
    <source>
        <dbReference type="PIRSR" id="PIRSR000948-1"/>
    </source>
</evidence>
<feature type="binding site" evidence="13">
    <location>
        <position position="291"/>
    </location>
    <ligand>
        <name>Zn(2+)</name>
        <dbReference type="ChEBI" id="CHEBI:29105"/>
        <label>1</label>
    </ligand>
</feature>
<feature type="disulfide bond" evidence="14">
    <location>
        <begin position="130"/>
        <end position="141"/>
    </location>
</feature>
<feature type="binding site" evidence="13">
    <location>
        <position position="438"/>
    </location>
    <ligand>
        <name>Zn(2+)</name>
        <dbReference type="ChEBI" id="CHEBI:29105"/>
        <label>2</label>
    </ligand>
</feature>
<evidence type="ECO:0000256" key="8">
    <source>
        <dbReference type="ARBA" id="ARBA00023157"/>
    </source>
</evidence>
<feature type="disulfide bond" evidence="14">
    <location>
        <begin position="233"/>
        <end position="238"/>
    </location>
</feature>
<evidence type="ECO:0000259" key="15">
    <source>
        <dbReference type="PROSITE" id="PS50015"/>
    </source>
</evidence>
<dbReference type="SUPFAM" id="SSF47862">
    <property type="entry name" value="Saposin"/>
    <property type="match status" value="1"/>
</dbReference>
<feature type="domain" description="Saposin B-type" evidence="15">
    <location>
        <begin position="95"/>
        <end position="179"/>
    </location>
</feature>
<dbReference type="InterPro" id="IPR008139">
    <property type="entry name" value="SaposinB_dom"/>
</dbReference>
<evidence type="ECO:0000256" key="7">
    <source>
        <dbReference type="ARBA" id="ARBA00022833"/>
    </source>
</evidence>
<accession>A0ABD2MLY5</accession>
<reference evidence="16 17" key="1">
    <citation type="journal article" date="2021" name="BMC Biol.">
        <title>Horizontally acquired antibacterial genes associated with adaptive radiation of ladybird beetles.</title>
        <authorList>
            <person name="Li H.S."/>
            <person name="Tang X.F."/>
            <person name="Huang Y.H."/>
            <person name="Xu Z.Y."/>
            <person name="Chen M.L."/>
            <person name="Du X.Y."/>
            <person name="Qiu B.Y."/>
            <person name="Chen P.T."/>
            <person name="Zhang W."/>
            <person name="Slipinski A."/>
            <person name="Escalona H.E."/>
            <person name="Waterhouse R.M."/>
            <person name="Zwick A."/>
            <person name="Pang H."/>
        </authorList>
    </citation>
    <scope>NUCLEOTIDE SEQUENCE [LARGE SCALE GENOMIC DNA]</scope>
    <source>
        <strain evidence="16">SYSU2018</strain>
    </source>
</reference>
<feature type="disulfide bond" evidence="14">
    <location>
        <begin position="102"/>
        <end position="167"/>
    </location>
</feature>
<comment type="similarity">
    <text evidence="2 12">Belongs to the acid sphingomyelinase family.</text>
</comment>
<evidence type="ECO:0000256" key="3">
    <source>
        <dbReference type="ARBA" id="ARBA00022525"/>
    </source>
</evidence>
<comment type="cofactor">
    <cofactor evidence="13">
        <name>Zn(2+)</name>
        <dbReference type="ChEBI" id="CHEBI:29105"/>
    </cofactor>
    <text evidence="13">Binds 2 Zn(2+) ions per subunit.</text>
</comment>
<dbReference type="PROSITE" id="PS50015">
    <property type="entry name" value="SAP_B"/>
    <property type="match status" value="1"/>
</dbReference>
<keyword evidence="6 12" id="KW-0378">Hydrolase</keyword>
<dbReference type="GO" id="GO:0005576">
    <property type="term" value="C:extracellular region"/>
    <property type="evidence" value="ECO:0007669"/>
    <property type="project" value="UniProtKB-SubCell"/>
</dbReference>
<dbReference type="PIRSF" id="PIRSF000948">
    <property type="entry name" value="Sphingomy_PDE"/>
    <property type="match status" value="1"/>
</dbReference>
<dbReference type="Pfam" id="PF19272">
    <property type="entry name" value="ASMase_C"/>
    <property type="match status" value="1"/>
</dbReference>
<feature type="disulfide bond" evidence="14">
    <location>
        <begin position="598"/>
        <end position="602"/>
    </location>
</feature>
<dbReference type="InterPro" id="IPR004843">
    <property type="entry name" value="Calcineurin-like_PHP"/>
</dbReference>
<dbReference type="PANTHER" id="PTHR10340">
    <property type="entry name" value="SPHINGOMYELIN PHOSPHODIESTERASE"/>
    <property type="match status" value="1"/>
</dbReference>
<dbReference type="PANTHER" id="PTHR10340:SF34">
    <property type="entry name" value="SPHINGOMYELIN PHOSPHODIESTERASE"/>
    <property type="match status" value="1"/>
</dbReference>
<dbReference type="AlphaFoldDB" id="A0ABD2MLY5"/>
<evidence type="ECO:0000256" key="11">
    <source>
        <dbReference type="ARBA" id="ARBA00047268"/>
    </source>
</evidence>
<dbReference type="Gene3D" id="3.60.21.10">
    <property type="match status" value="1"/>
</dbReference>
<evidence type="ECO:0000256" key="12">
    <source>
        <dbReference type="PIRNR" id="PIRNR000948"/>
    </source>
</evidence>
<dbReference type="GO" id="GO:0016798">
    <property type="term" value="F:hydrolase activity, acting on glycosyl bonds"/>
    <property type="evidence" value="ECO:0007669"/>
    <property type="project" value="UniProtKB-KW"/>
</dbReference>
<dbReference type="InterPro" id="IPR011160">
    <property type="entry name" value="Sphingomy_PDE"/>
</dbReference>
<keyword evidence="17" id="KW-1185">Reference proteome</keyword>
<organism evidence="16 17">
    <name type="scientific">Cryptolaemus montrouzieri</name>
    <dbReference type="NCBI Taxonomy" id="559131"/>
    <lineage>
        <taxon>Eukaryota</taxon>
        <taxon>Metazoa</taxon>
        <taxon>Ecdysozoa</taxon>
        <taxon>Arthropoda</taxon>
        <taxon>Hexapoda</taxon>
        <taxon>Insecta</taxon>
        <taxon>Pterygota</taxon>
        <taxon>Neoptera</taxon>
        <taxon>Endopterygota</taxon>
        <taxon>Coleoptera</taxon>
        <taxon>Polyphaga</taxon>
        <taxon>Cucujiformia</taxon>
        <taxon>Coccinelloidea</taxon>
        <taxon>Coccinellidae</taxon>
        <taxon>Scymninae</taxon>
        <taxon>Scymnini</taxon>
        <taxon>Cryptolaemus</taxon>
    </lineage>
</organism>
<feature type="disulfide bond" evidence="14">
    <location>
        <begin position="398"/>
        <end position="446"/>
    </location>
</feature>
<dbReference type="EC" id="3.1.4.12" evidence="12"/>
<evidence type="ECO:0000256" key="4">
    <source>
        <dbReference type="ARBA" id="ARBA00022723"/>
    </source>
</evidence>
<dbReference type="GO" id="GO:0006685">
    <property type="term" value="P:sphingomyelin catabolic process"/>
    <property type="evidence" value="ECO:0007669"/>
    <property type="project" value="UniProtKB-UniRule"/>
</dbReference>
<dbReference type="FunFam" id="3.60.21.10:FF:000077">
    <property type="entry name" value="Sphingomyelin phosphodiesterase"/>
    <property type="match status" value="1"/>
</dbReference>
<feature type="disulfide bond" evidence="14">
    <location>
        <begin position="239"/>
        <end position="262"/>
    </location>
</feature>
<dbReference type="CDD" id="cd00842">
    <property type="entry name" value="MPP_ASMase"/>
    <property type="match status" value="1"/>
</dbReference>